<keyword evidence="3" id="KW-1185">Reference proteome</keyword>
<evidence type="ECO:0000313" key="3">
    <source>
        <dbReference type="Proteomes" id="UP001309876"/>
    </source>
</evidence>
<accession>A0AAN7SYQ2</accession>
<dbReference type="AlphaFoldDB" id="A0AAN7SYQ2"/>
<feature type="region of interest" description="Disordered" evidence="1">
    <location>
        <begin position="61"/>
        <end position="118"/>
    </location>
</feature>
<feature type="compositionally biased region" description="Polar residues" evidence="1">
    <location>
        <begin position="92"/>
        <end position="101"/>
    </location>
</feature>
<dbReference type="Proteomes" id="UP001309876">
    <property type="component" value="Unassembled WGS sequence"/>
</dbReference>
<comment type="caution">
    <text evidence="2">The sequence shown here is derived from an EMBL/GenBank/DDBJ whole genome shotgun (WGS) entry which is preliminary data.</text>
</comment>
<organism evidence="2 3">
    <name type="scientific">Lithohypha guttulata</name>
    <dbReference type="NCBI Taxonomy" id="1690604"/>
    <lineage>
        <taxon>Eukaryota</taxon>
        <taxon>Fungi</taxon>
        <taxon>Dikarya</taxon>
        <taxon>Ascomycota</taxon>
        <taxon>Pezizomycotina</taxon>
        <taxon>Eurotiomycetes</taxon>
        <taxon>Chaetothyriomycetidae</taxon>
        <taxon>Chaetothyriales</taxon>
        <taxon>Trichomeriaceae</taxon>
        <taxon>Lithohypha</taxon>
    </lineage>
</organism>
<dbReference type="EMBL" id="JAVRRJ010000005">
    <property type="protein sequence ID" value="KAK5084301.1"/>
    <property type="molecule type" value="Genomic_DNA"/>
</dbReference>
<proteinExistence type="predicted"/>
<name>A0AAN7SYQ2_9EURO</name>
<evidence type="ECO:0000313" key="2">
    <source>
        <dbReference type="EMBL" id="KAK5084301.1"/>
    </source>
</evidence>
<gene>
    <name evidence="2" type="ORF">LTR05_005377</name>
</gene>
<evidence type="ECO:0000256" key="1">
    <source>
        <dbReference type="SAM" id="MobiDB-lite"/>
    </source>
</evidence>
<protein>
    <submittedName>
        <fullName evidence="2">Uncharacterized protein</fullName>
    </submittedName>
</protein>
<sequence length="316" mass="34235">MLRETQQENMLLREILNSRGVAFEVELQQRKNAIAMGGGPSHSARGISPSYSIAHSGSPYGTAIPPTAPPSQSGLGDFNPAGYTNGAHNIMSGHSPTAPNNSSPGTTHHSHSSPEMQEVGGSHDIAITDAPGIFEKEPQLGIDFILALEETCRDHSEYLVRRSMNSPNDPDEALFSGHALMASVPPPSHIDRTPPQKGGLQPTYPHQAPQASIHALQTLLNLSRVIKSEGYVEGGQVTPIMALQSLRGHYNYHSLTRDDVVGMIDAIRNKVRCYGFGAVMEDFELRDALATIFATKPEAYESFGNDMTSEIEEMYS</sequence>
<reference evidence="2 3" key="1">
    <citation type="submission" date="2023-08" db="EMBL/GenBank/DDBJ databases">
        <title>Black Yeasts Isolated from many extreme environments.</title>
        <authorList>
            <person name="Coleine C."/>
            <person name="Stajich J.E."/>
            <person name="Selbmann L."/>
        </authorList>
    </citation>
    <scope>NUCLEOTIDE SEQUENCE [LARGE SCALE GENOMIC DNA]</scope>
    <source>
        <strain evidence="2 3">CCFEE 5910</strain>
    </source>
</reference>